<dbReference type="STRING" id="442562.Rumeso_03264"/>
<reference evidence="1 2" key="1">
    <citation type="submission" date="2013-02" db="EMBL/GenBank/DDBJ databases">
        <authorList>
            <person name="Fiebig A."/>
            <person name="Goeker M."/>
            <person name="Klenk H.-P.P."/>
        </authorList>
    </citation>
    <scope>NUCLEOTIDE SEQUENCE [LARGE SCALE GENOMIC DNA]</scope>
    <source>
        <strain evidence="1 2">DSM 19309</strain>
    </source>
</reference>
<gene>
    <name evidence="1" type="ORF">Rumeso_03264</name>
</gene>
<evidence type="ECO:0000313" key="1">
    <source>
        <dbReference type="EMBL" id="EYD75168.1"/>
    </source>
</evidence>
<dbReference type="PANTHER" id="PTHR38436:SF1">
    <property type="entry name" value="ESTER CYCLASE"/>
    <property type="match status" value="1"/>
</dbReference>
<dbReference type="HOGENOM" id="CLU_100997_5_3_5"/>
<evidence type="ECO:0008006" key="3">
    <source>
        <dbReference type="Google" id="ProtNLM"/>
    </source>
</evidence>
<dbReference type="InterPro" id="IPR009959">
    <property type="entry name" value="Cyclase_SnoaL-like"/>
</dbReference>
<dbReference type="Gene3D" id="3.10.450.50">
    <property type="match status" value="1"/>
</dbReference>
<dbReference type="SUPFAM" id="SSF54427">
    <property type="entry name" value="NTF2-like"/>
    <property type="match status" value="1"/>
</dbReference>
<sequence length="130" mass="14999">MDQDRLAERYRRYLDCLNERRWDDLAGFLEASVVYNGVPGSAAEYRDARIDEVERIPDLRFVIGLLVVQGDHVGARLDFRCTPVGEFLGFPPTGRTVAFSENVFYLFREGRIAEVWSVIDREAVRRQMAP</sequence>
<accession>A0A017HLY9</accession>
<dbReference type="AlphaFoldDB" id="A0A017HLY9"/>
<name>A0A017HLY9_9RHOB</name>
<dbReference type="Proteomes" id="UP000019666">
    <property type="component" value="Unassembled WGS sequence"/>
</dbReference>
<organism evidence="1 2">
    <name type="scientific">Rubellimicrobium mesophilum DSM 19309</name>
    <dbReference type="NCBI Taxonomy" id="442562"/>
    <lineage>
        <taxon>Bacteria</taxon>
        <taxon>Pseudomonadati</taxon>
        <taxon>Pseudomonadota</taxon>
        <taxon>Alphaproteobacteria</taxon>
        <taxon>Rhodobacterales</taxon>
        <taxon>Roseobacteraceae</taxon>
        <taxon>Rubellimicrobium</taxon>
    </lineage>
</organism>
<dbReference type="GO" id="GO:0030638">
    <property type="term" value="P:polyketide metabolic process"/>
    <property type="evidence" value="ECO:0007669"/>
    <property type="project" value="InterPro"/>
</dbReference>
<evidence type="ECO:0000313" key="2">
    <source>
        <dbReference type="Proteomes" id="UP000019666"/>
    </source>
</evidence>
<dbReference type="PANTHER" id="PTHR38436">
    <property type="entry name" value="POLYKETIDE CYCLASE SNOAL-LIKE DOMAIN"/>
    <property type="match status" value="1"/>
</dbReference>
<dbReference type="OrthoDB" id="9810441at2"/>
<dbReference type="PATRIC" id="fig|442562.3.peg.3210"/>
<dbReference type="EMBL" id="AOSK01000091">
    <property type="protein sequence ID" value="EYD75168.1"/>
    <property type="molecule type" value="Genomic_DNA"/>
</dbReference>
<dbReference type="Pfam" id="PF07366">
    <property type="entry name" value="SnoaL"/>
    <property type="match status" value="1"/>
</dbReference>
<proteinExistence type="predicted"/>
<comment type="caution">
    <text evidence="1">The sequence shown here is derived from an EMBL/GenBank/DDBJ whole genome shotgun (WGS) entry which is preliminary data.</text>
</comment>
<dbReference type="RefSeq" id="WP_037278049.1">
    <property type="nucleotide sequence ID" value="NZ_KK088553.1"/>
</dbReference>
<dbReference type="InterPro" id="IPR032710">
    <property type="entry name" value="NTF2-like_dom_sf"/>
</dbReference>
<protein>
    <recommendedName>
        <fullName evidence="3">Ester cyclase</fullName>
    </recommendedName>
</protein>
<keyword evidence="2" id="KW-1185">Reference proteome</keyword>